<organism evidence="2 3">
    <name type="scientific">Brevundimonas staleyi</name>
    <dbReference type="NCBI Taxonomy" id="74326"/>
    <lineage>
        <taxon>Bacteria</taxon>
        <taxon>Pseudomonadati</taxon>
        <taxon>Pseudomonadota</taxon>
        <taxon>Alphaproteobacteria</taxon>
        <taxon>Caulobacterales</taxon>
        <taxon>Caulobacteraceae</taxon>
        <taxon>Brevundimonas</taxon>
    </lineage>
</organism>
<feature type="signal peptide" evidence="1">
    <location>
        <begin position="1"/>
        <end position="34"/>
    </location>
</feature>
<evidence type="ECO:0000313" key="2">
    <source>
        <dbReference type="EMBL" id="MFC5343984.1"/>
    </source>
</evidence>
<dbReference type="Proteomes" id="UP001596152">
    <property type="component" value="Unassembled WGS sequence"/>
</dbReference>
<evidence type="ECO:0000313" key="3">
    <source>
        <dbReference type="Proteomes" id="UP001596152"/>
    </source>
</evidence>
<protein>
    <submittedName>
        <fullName evidence="2">Uncharacterized protein</fullName>
    </submittedName>
</protein>
<dbReference type="EMBL" id="JBHSLF010000017">
    <property type="protein sequence ID" value="MFC5343984.1"/>
    <property type="molecule type" value="Genomic_DNA"/>
</dbReference>
<proteinExistence type="predicted"/>
<gene>
    <name evidence="2" type="ORF">ACFPIE_08670</name>
</gene>
<feature type="chain" id="PRO_5047539959" evidence="1">
    <location>
        <begin position="35"/>
        <end position="187"/>
    </location>
</feature>
<sequence>MPKTVLSRSRGREAGASGLVLAAVLAFAGSPVQAGQAAQAPHLAQPPSGPYRLAYTFTSPTEVGFMDLASLERTGDVVEGWSLNLFKDPYRPDYAPVAATMHWSRMRIDCAGQTARFTRGVGMVDGAPAFDVPIEMEDTPVQDGWVLDEAYACKGEAPARPVVESLEAAIEEANAIMTSDAWDAAGS</sequence>
<evidence type="ECO:0000256" key="1">
    <source>
        <dbReference type="SAM" id="SignalP"/>
    </source>
</evidence>
<reference evidence="3" key="1">
    <citation type="journal article" date="2019" name="Int. J. Syst. Evol. Microbiol.">
        <title>The Global Catalogue of Microorganisms (GCM) 10K type strain sequencing project: providing services to taxonomists for standard genome sequencing and annotation.</title>
        <authorList>
            <consortium name="The Broad Institute Genomics Platform"/>
            <consortium name="The Broad Institute Genome Sequencing Center for Infectious Disease"/>
            <person name="Wu L."/>
            <person name="Ma J."/>
        </authorList>
    </citation>
    <scope>NUCLEOTIDE SEQUENCE [LARGE SCALE GENOMIC DNA]</scope>
    <source>
        <strain evidence="3">JCM 12125</strain>
    </source>
</reference>
<keyword evidence="1" id="KW-0732">Signal</keyword>
<comment type="caution">
    <text evidence="2">The sequence shown here is derived from an EMBL/GenBank/DDBJ whole genome shotgun (WGS) entry which is preliminary data.</text>
</comment>
<accession>A0ABW0FRE1</accession>
<name>A0ABW0FRE1_9CAUL</name>
<dbReference type="RefSeq" id="WP_374037469.1">
    <property type="nucleotide sequence ID" value="NZ_CP169082.1"/>
</dbReference>
<keyword evidence="3" id="KW-1185">Reference proteome</keyword>